<accession>A0ABW5XCM0</accession>
<comment type="caution">
    <text evidence="3">The sequence shown here is derived from an EMBL/GenBank/DDBJ whole genome shotgun (WGS) entry which is preliminary data.</text>
</comment>
<evidence type="ECO:0000256" key="1">
    <source>
        <dbReference type="SAM" id="Phobius"/>
    </source>
</evidence>
<evidence type="ECO:0000313" key="4">
    <source>
        <dbReference type="Proteomes" id="UP001597391"/>
    </source>
</evidence>
<gene>
    <name evidence="3" type="ORF">ACFSYH_04495</name>
</gene>
<dbReference type="EMBL" id="JBHUOP010000002">
    <property type="protein sequence ID" value="MFD2839827.1"/>
    <property type="molecule type" value="Genomic_DNA"/>
</dbReference>
<keyword evidence="1" id="KW-0812">Transmembrane</keyword>
<keyword evidence="4" id="KW-1185">Reference proteome</keyword>
<dbReference type="Proteomes" id="UP001597391">
    <property type="component" value="Unassembled WGS sequence"/>
</dbReference>
<proteinExistence type="predicted"/>
<protein>
    <submittedName>
        <fullName evidence="3">DUF4350 domain-containing protein</fullName>
    </submittedName>
</protein>
<reference evidence="4" key="1">
    <citation type="journal article" date="2019" name="Int. J. Syst. Evol. Microbiol.">
        <title>The Global Catalogue of Microorganisms (GCM) 10K type strain sequencing project: providing services to taxonomists for standard genome sequencing and annotation.</title>
        <authorList>
            <consortium name="The Broad Institute Genomics Platform"/>
            <consortium name="The Broad Institute Genome Sequencing Center for Infectious Disease"/>
            <person name="Wu L."/>
            <person name="Ma J."/>
        </authorList>
    </citation>
    <scope>NUCLEOTIDE SEQUENCE [LARGE SCALE GENOMIC DNA]</scope>
    <source>
        <strain evidence="4">KCTC 33576</strain>
    </source>
</reference>
<feature type="domain" description="DUF4350" evidence="2">
    <location>
        <begin position="54"/>
        <end position="252"/>
    </location>
</feature>
<keyword evidence="1" id="KW-0472">Membrane</keyword>
<keyword evidence="1" id="KW-1133">Transmembrane helix</keyword>
<feature type="transmembrane region" description="Helical" evidence="1">
    <location>
        <begin position="25"/>
        <end position="44"/>
    </location>
</feature>
<evidence type="ECO:0000259" key="2">
    <source>
        <dbReference type="Pfam" id="PF14258"/>
    </source>
</evidence>
<evidence type="ECO:0000313" key="3">
    <source>
        <dbReference type="EMBL" id="MFD2839827.1"/>
    </source>
</evidence>
<dbReference type="Pfam" id="PF14258">
    <property type="entry name" value="DUF4350"/>
    <property type="match status" value="1"/>
</dbReference>
<dbReference type="RefSeq" id="WP_377465392.1">
    <property type="nucleotide sequence ID" value="NZ_JBHUOP010000002.1"/>
</dbReference>
<name>A0ABW5XCM0_9MICO</name>
<dbReference type="InterPro" id="IPR025646">
    <property type="entry name" value="DUF4350"/>
</dbReference>
<organism evidence="3 4">
    <name type="scientific">Populibacterium corticicola</name>
    <dbReference type="NCBI Taxonomy" id="1812826"/>
    <lineage>
        <taxon>Bacteria</taxon>
        <taxon>Bacillati</taxon>
        <taxon>Actinomycetota</taxon>
        <taxon>Actinomycetes</taxon>
        <taxon>Micrococcales</taxon>
        <taxon>Jonesiaceae</taxon>
        <taxon>Populibacterium</taxon>
    </lineage>
</organism>
<sequence length="411" mass="43727">MSVTQVIPRSTIAERRKQLMRSLRWPLVILGGITIVAVLVALAAPSRSDIRFAPNNPDPEGGMAVAEVLGNLGVDVTFTQSITEAESLAHDGATLLIANDPYLEGQAYGNVLQRYRNVVLASPQWDLVDLVALQSEQPLTMAGTVGSGENTAECSLSSASTAGTITSFGGGFELYEEYDYDAFENDPDYVPADPYEDLPEGAAFCFPDGWGYHLVQLPLGNDRQITLFDDSAAWSNARITAEGNAALALHLLGHSDSLVWLLPLEDAPTYTGTDSPTLPPGFELAAFVALVVAVFLALWQGRRFGPVITENLPVVVKASETSLGRARLYRSVGARGRAAAALRAGTATRLAARLGISSSSHSEPLIAAIAHASRTPEPEIRELLFGAAPMNDLELTALAGRLTALESEINA</sequence>